<name>A0A540W6Y9_9ACTN</name>
<dbReference type="RefSeq" id="WP_141635298.1">
    <property type="nucleotide sequence ID" value="NZ_VIGB01000003.1"/>
</dbReference>
<dbReference type="InterPro" id="IPR029063">
    <property type="entry name" value="SAM-dependent_MTases_sf"/>
</dbReference>
<dbReference type="Proteomes" id="UP000319103">
    <property type="component" value="Unassembled WGS sequence"/>
</dbReference>
<protein>
    <recommendedName>
        <fullName evidence="3">Methyltransferase domain-containing protein</fullName>
    </recommendedName>
</protein>
<sequence length="197" mass="22009">MPEAPNHPAPPAPVLRHVRRPFSERSARYSVAADRLATGGLSDRHSLADIGAGHTELDVLLRTTHGWRGRYVPVDRWTGDVDLETWTPPMRWDWAACLEVLEHLQDPFRLLAELMSSALLGVVVTTPNPEVVDVLAMDPTHVTPITRQELANAGLYTSLHNLYGTADDGICGVWYREGLHLIERQFAFMPFMPKGAR</sequence>
<accession>A0A540W6Y9</accession>
<evidence type="ECO:0000313" key="1">
    <source>
        <dbReference type="EMBL" id="TQF04743.1"/>
    </source>
</evidence>
<dbReference type="EMBL" id="VIGB01000003">
    <property type="protein sequence ID" value="TQF04743.1"/>
    <property type="molecule type" value="Genomic_DNA"/>
</dbReference>
<dbReference type="OrthoDB" id="3817432at2"/>
<gene>
    <name evidence="1" type="ORF">E6W39_24120</name>
</gene>
<dbReference type="AlphaFoldDB" id="A0A540W6Y9"/>
<evidence type="ECO:0000313" key="2">
    <source>
        <dbReference type="Proteomes" id="UP000319103"/>
    </source>
</evidence>
<evidence type="ECO:0008006" key="3">
    <source>
        <dbReference type="Google" id="ProtNLM"/>
    </source>
</evidence>
<keyword evidence="2" id="KW-1185">Reference proteome</keyword>
<dbReference type="Gene3D" id="3.40.50.150">
    <property type="entry name" value="Vaccinia Virus protein VP39"/>
    <property type="match status" value="1"/>
</dbReference>
<comment type="caution">
    <text evidence="1">The sequence shown here is derived from an EMBL/GenBank/DDBJ whole genome shotgun (WGS) entry which is preliminary data.</text>
</comment>
<organism evidence="1 2">
    <name type="scientific">Kitasatospora acidiphila</name>
    <dbReference type="NCBI Taxonomy" id="2567942"/>
    <lineage>
        <taxon>Bacteria</taxon>
        <taxon>Bacillati</taxon>
        <taxon>Actinomycetota</taxon>
        <taxon>Actinomycetes</taxon>
        <taxon>Kitasatosporales</taxon>
        <taxon>Streptomycetaceae</taxon>
        <taxon>Kitasatospora</taxon>
    </lineage>
</organism>
<reference evidence="1 2" key="1">
    <citation type="submission" date="2019-06" db="EMBL/GenBank/DDBJ databases">
        <title>Description of Kitasatospora acidophila sp. nov. isolated from pine grove soil, and reclassification of Streptomyces novaecaesareae to Kitasatospora novaeceasareae comb. nov.</title>
        <authorList>
            <person name="Kim M.J."/>
        </authorList>
    </citation>
    <scope>NUCLEOTIDE SEQUENCE [LARGE SCALE GENOMIC DNA]</scope>
    <source>
        <strain evidence="1 2">MMS16-CNU292</strain>
    </source>
</reference>
<proteinExistence type="predicted"/>
<dbReference type="SUPFAM" id="SSF53335">
    <property type="entry name" value="S-adenosyl-L-methionine-dependent methyltransferases"/>
    <property type="match status" value="1"/>
</dbReference>